<name>A0A8J7UVR9_9BACT</name>
<feature type="transmembrane region" description="Helical" evidence="1">
    <location>
        <begin position="46"/>
        <end position="66"/>
    </location>
</feature>
<keyword evidence="1" id="KW-0472">Membrane</keyword>
<keyword evidence="1" id="KW-1133">Transmembrane helix</keyword>
<protein>
    <submittedName>
        <fullName evidence="2">Uncharacterized protein</fullName>
    </submittedName>
</protein>
<organism evidence="2 3">
    <name type="scientific">Natronogracilivirga saccharolytica</name>
    <dbReference type="NCBI Taxonomy" id="2812953"/>
    <lineage>
        <taxon>Bacteria</taxon>
        <taxon>Pseudomonadati</taxon>
        <taxon>Balneolota</taxon>
        <taxon>Balneolia</taxon>
        <taxon>Balneolales</taxon>
        <taxon>Cyclonatronaceae</taxon>
        <taxon>Natronogracilivirga</taxon>
    </lineage>
</organism>
<keyword evidence="1" id="KW-0812">Transmembrane</keyword>
<evidence type="ECO:0000313" key="3">
    <source>
        <dbReference type="Proteomes" id="UP000673975"/>
    </source>
</evidence>
<keyword evidence="3" id="KW-1185">Reference proteome</keyword>
<accession>A0A8J7UVR9</accession>
<gene>
    <name evidence="2" type="ORF">NATSA_13795</name>
</gene>
<comment type="caution">
    <text evidence="2">The sequence shown here is derived from an EMBL/GenBank/DDBJ whole genome shotgun (WGS) entry which is preliminary data.</text>
</comment>
<dbReference type="RefSeq" id="WP_210513198.1">
    <property type="nucleotide sequence ID" value="NZ_JAFIDN010000013.1"/>
</dbReference>
<evidence type="ECO:0000256" key="1">
    <source>
        <dbReference type="SAM" id="Phobius"/>
    </source>
</evidence>
<dbReference type="AlphaFoldDB" id="A0A8J7UVR9"/>
<dbReference type="Proteomes" id="UP000673975">
    <property type="component" value="Unassembled WGS sequence"/>
</dbReference>
<reference evidence="2" key="1">
    <citation type="submission" date="2021-02" db="EMBL/GenBank/DDBJ databases">
        <title>Natronogracilivirga saccharolytica gen. nov. sp. nov. a new anaerobic, haloalkiliphilic carbohydrate-fermenting bacterium from soda lake and proposing of Cyclonatronumiaceae fam. nov. in the phylum Balneolaeota.</title>
        <authorList>
            <person name="Zhilina T.N."/>
            <person name="Sorokin D.Y."/>
            <person name="Zavarzina D.G."/>
            <person name="Toshchakov S.V."/>
            <person name="Kublanov I.V."/>
        </authorList>
    </citation>
    <scope>NUCLEOTIDE SEQUENCE</scope>
    <source>
        <strain evidence="2">Z-1702</strain>
    </source>
</reference>
<proteinExistence type="predicted"/>
<evidence type="ECO:0000313" key="2">
    <source>
        <dbReference type="EMBL" id="MBP3193745.1"/>
    </source>
</evidence>
<dbReference type="EMBL" id="JAFIDN010000013">
    <property type="protein sequence ID" value="MBP3193745.1"/>
    <property type="molecule type" value="Genomic_DNA"/>
</dbReference>
<sequence length="83" mass="9238">MNFFSYILNTMVAALVMLIAVNSVQAHPGHGESDGHSLLHYITEPVHAIPLLGSLAFLVVAAFWIYRKWFRADKNQDAGKLVN</sequence>